<feature type="transmembrane region" description="Helical" evidence="2">
    <location>
        <begin position="387"/>
        <end position="407"/>
    </location>
</feature>
<evidence type="ECO:0000313" key="5">
    <source>
        <dbReference type="WBParaSite" id="SSLN_0000536501-mRNA-1"/>
    </source>
</evidence>
<dbReference type="OrthoDB" id="1730117at2759"/>
<dbReference type="AlphaFoldDB" id="A0A183SLV4"/>
<comment type="similarity">
    <text evidence="1">Belongs to the major facilitator superfamily.</text>
</comment>
<feature type="transmembrane region" description="Helical" evidence="2">
    <location>
        <begin position="7"/>
        <end position="29"/>
    </location>
</feature>
<keyword evidence="2" id="KW-0472">Membrane</keyword>
<dbReference type="Gene3D" id="1.20.1250.20">
    <property type="entry name" value="MFS general substrate transporter like domains"/>
    <property type="match status" value="1"/>
</dbReference>
<dbReference type="GO" id="GO:0015293">
    <property type="term" value="F:symporter activity"/>
    <property type="evidence" value="ECO:0007669"/>
    <property type="project" value="InterPro"/>
</dbReference>
<feature type="transmembrane region" description="Helical" evidence="2">
    <location>
        <begin position="41"/>
        <end position="62"/>
    </location>
</feature>
<evidence type="ECO:0000313" key="4">
    <source>
        <dbReference type="Proteomes" id="UP000275846"/>
    </source>
</evidence>
<dbReference type="PANTHER" id="PTHR11328:SF28">
    <property type="entry name" value="MAJOR FACILITATOR SUPERFAMILY DOMAIN-CONTAINING PROTEIN 12"/>
    <property type="match status" value="1"/>
</dbReference>
<evidence type="ECO:0000256" key="1">
    <source>
        <dbReference type="ARBA" id="ARBA00008335"/>
    </source>
</evidence>
<evidence type="ECO:0000313" key="3">
    <source>
        <dbReference type="EMBL" id="VDL91587.1"/>
    </source>
</evidence>
<feature type="transmembrane region" description="Helical" evidence="2">
    <location>
        <begin position="125"/>
        <end position="148"/>
    </location>
</feature>
<feature type="transmembrane region" description="Helical" evidence="2">
    <location>
        <begin position="449"/>
        <end position="473"/>
    </location>
</feature>
<name>A0A183SLV4_SCHSO</name>
<dbReference type="WBParaSite" id="SSLN_0000536501-mRNA-1">
    <property type="protein sequence ID" value="SSLN_0000536501-mRNA-1"/>
    <property type="gene ID" value="SSLN_0000536501"/>
</dbReference>
<keyword evidence="2" id="KW-1133">Transmembrane helix</keyword>
<dbReference type="EMBL" id="UYSU01033158">
    <property type="protein sequence ID" value="VDL91587.1"/>
    <property type="molecule type" value="Genomic_DNA"/>
</dbReference>
<proteinExistence type="inferred from homology"/>
<dbReference type="GO" id="GO:0005886">
    <property type="term" value="C:plasma membrane"/>
    <property type="evidence" value="ECO:0007669"/>
    <property type="project" value="TreeGrafter"/>
</dbReference>
<reference evidence="5" key="1">
    <citation type="submission" date="2016-06" db="UniProtKB">
        <authorList>
            <consortium name="WormBaseParasite"/>
        </authorList>
    </citation>
    <scope>IDENTIFICATION</scope>
</reference>
<dbReference type="InterPro" id="IPR039672">
    <property type="entry name" value="MFS_2"/>
</dbReference>
<feature type="transmembrane region" description="Helical" evidence="2">
    <location>
        <begin position="322"/>
        <end position="345"/>
    </location>
</feature>
<reference evidence="3 4" key="2">
    <citation type="submission" date="2018-11" db="EMBL/GenBank/DDBJ databases">
        <authorList>
            <consortium name="Pathogen Informatics"/>
        </authorList>
    </citation>
    <scope>NUCLEOTIDE SEQUENCE [LARGE SCALE GENOMIC DNA]</scope>
    <source>
        <strain evidence="3 4">NST_G2</strain>
    </source>
</reference>
<feature type="transmembrane region" description="Helical" evidence="2">
    <location>
        <begin position="357"/>
        <end position="375"/>
    </location>
</feature>
<dbReference type="SUPFAM" id="SSF103473">
    <property type="entry name" value="MFS general substrate transporter"/>
    <property type="match status" value="1"/>
</dbReference>
<dbReference type="InterPro" id="IPR036259">
    <property type="entry name" value="MFS_trans_sf"/>
</dbReference>
<dbReference type="CDD" id="cd17491">
    <property type="entry name" value="MFS_MFSD12"/>
    <property type="match status" value="1"/>
</dbReference>
<feature type="transmembrane region" description="Helical" evidence="2">
    <location>
        <begin position="413"/>
        <end position="437"/>
    </location>
</feature>
<dbReference type="Pfam" id="PF13347">
    <property type="entry name" value="MFS_2"/>
    <property type="match status" value="1"/>
</dbReference>
<sequence>MRWIHRIAYSVGHVLNDLCAAMWFTYTLVFFESGIQLPATLAGAIMFIGQIVDALATPLVGLGSDQSLRRRGAADGSFFGRCFSWWPKGRIGWHLGGSILILLSFSFVFGPVYGAENADPWAKVVYYAPFVVLFQVGWASVQISHLALLNDLTYDPGERVLLASLRYFFNVLSSLAVYLIAFLLLRHSATADSQSGFSISSDLSRHVLFNPLELKVLATAAGNASADSLNIDFGPADVNIFRNLALILLAIGSFFTVFFYLGTPNPHFTEAEPISTTAGSSLSANENTVACPTEYAETQPILTLPPEILIQRPLDWFKVPEFLLLCPIYMLVRLIINISQVYITLYLLASLGLPKPSIALIPLTIYLTSAFTSLVQKPFHDRLSRELASFIGIAFIITFCLLTLFPGSPVHLWRVYFAAGILGVGCTILLVTSLAMVGDLIHKNQSTGAFVYGVMSFADKMANGIVVQVIQILKPCTNCRAGSNSYYMFVESYGVLSFVVLVALLILVRLATKGFPRLLLRRRYHFSETRRPPNYSTVAT</sequence>
<gene>
    <name evidence="3" type="ORF">SSLN_LOCUS5202</name>
</gene>
<feature type="transmembrane region" description="Helical" evidence="2">
    <location>
        <begin position="91"/>
        <end position="113"/>
    </location>
</feature>
<feature type="transmembrane region" description="Helical" evidence="2">
    <location>
        <begin position="160"/>
        <end position="185"/>
    </location>
</feature>
<dbReference type="Proteomes" id="UP000275846">
    <property type="component" value="Unassembled WGS sequence"/>
</dbReference>
<protein>
    <submittedName>
        <fullName evidence="5">Major facilitator superfamily domain-containing protein 12</fullName>
    </submittedName>
</protein>
<dbReference type="PANTHER" id="PTHR11328">
    <property type="entry name" value="MAJOR FACILITATOR SUPERFAMILY DOMAIN-CONTAINING PROTEIN"/>
    <property type="match status" value="1"/>
</dbReference>
<dbReference type="STRING" id="70667.A0A183SLV4"/>
<keyword evidence="4" id="KW-1185">Reference proteome</keyword>
<dbReference type="GO" id="GO:0008643">
    <property type="term" value="P:carbohydrate transport"/>
    <property type="evidence" value="ECO:0007669"/>
    <property type="project" value="InterPro"/>
</dbReference>
<evidence type="ECO:0000256" key="2">
    <source>
        <dbReference type="SAM" id="Phobius"/>
    </source>
</evidence>
<accession>A0A183SLV4</accession>
<feature type="transmembrane region" description="Helical" evidence="2">
    <location>
        <begin position="493"/>
        <end position="512"/>
    </location>
</feature>
<keyword evidence="2" id="KW-0812">Transmembrane</keyword>
<feature type="transmembrane region" description="Helical" evidence="2">
    <location>
        <begin position="240"/>
        <end position="261"/>
    </location>
</feature>
<organism evidence="5">
    <name type="scientific">Schistocephalus solidus</name>
    <name type="common">Tapeworm</name>
    <dbReference type="NCBI Taxonomy" id="70667"/>
    <lineage>
        <taxon>Eukaryota</taxon>
        <taxon>Metazoa</taxon>
        <taxon>Spiralia</taxon>
        <taxon>Lophotrochozoa</taxon>
        <taxon>Platyhelminthes</taxon>
        <taxon>Cestoda</taxon>
        <taxon>Eucestoda</taxon>
        <taxon>Diphyllobothriidea</taxon>
        <taxon>Diphyllobothriidae</taxon>
        <taxon>Schistocephalus</taxon>
    </lineage>
</organism>